<keyword evidence="2" id="KW-0812">Transmembrane</keyword>
<reference evidence="3 4" key="1">
    <citation type="journal article" date="2019" name="Sci. Rep.">
        <title>A high-quality genome of Eragrostis curvula grass provides insights into Poaceae evolution and supports new strategies to enhance forage quality.</title>
        <authorList>
            <person name="Carballo J."/>
            <person name="Santos B.A.C.M."/>
            <person name="Zappacosta D."/>
            <person name="Garbus I."/>
            <person name="Selva J.P."/>
            <person name="Gallo C.A."/>
            <person name="Diaz A."/>
            <person name="Albertini E."/>
            <person name="Caccamo M."/>
            <person name="Echenique V."/>
        </authorList>
    </citation>
    <scope>NUCLEOTIDE SEQUENCE [LARGE SCALE GENOMIC DNA]</scope>
    <source>
        <strain evidence="4">cv. Victoria</strain>
        <tissue evidence="3">Leaf</tissue>
    </source>
</reference>
<feature type="transmembrane region" description="Helical" evidence="2">
    <location>
        <begin position="20"/>
        <end position="41"/>
    </location>
</feature>
<comment type="caution">
    <text evidence="3">The sequence shown here is derived from an EMBL/GenBank/DDBJ whole genome shotgun (WGS) entry which is preliminary data.</text>
</comment>
<feature type="region of interest" description="Disordered" evidence="1">
    <location>
        <begin position="201"/>
        <end position="221"/>
    </location>
</feature>
<dbReference type="OrthoDB" id="657467at2759"/>
<dbReference type="Gramene" id="TVU13553">
    <property type="protein sequence ID" value="TVU13553"/>
    <property type="gene ID" value="EJB05_40613"/>
</dbReference>
<dbReference type="AlphaFoldDB" id="A0A5J9TQ69"/>
<keyword evidence="4" id="KW-1185">Reference proteome</keyword>
<accession>A0A5J9TQ69</accession>
<organism evidence="3 4">
    <name type="scientific">Eragrostis curvula</name>
    <name type="common">weeping love grass</name>
    <dbReference type="NCBI Taxonomy" id="38414"/>
    <lineage>
        <taxon>Eukaryota</taxon>
        <taxon>Viridiplantae</taxon>
        <taxon>Streptophyta</taxon>
        <taxon>Embryophyta</taxon>
        <taxon>Tracheophyta</taxon>
        <taxon>Spermatophyta</taxon>
        <taxon>Magnoliopsida</taxon>
        <taxon>Liliopsida</taxon>
        <taxon>Poales</taxon>
        <taxon>Poaceae</taxon>
        <taxon>PACMAD clade</taxon>
        <taxon>Chloridoideae</taxon>
        <taxon>Eragrostideae</taxon>
        <taxon>Eragrostidinae</taxon>
        <taxon>Eragrostis</taxon>
    </lineage>
</organism>
<evidence type="ECO:0000256" key="1">
    <source>
        <dbReference type="SAM" id="MobiDB-lite"/>
    </source>
</evidence>
<dbReference type="EMBL" id="RWGY01000034">
    <property type="protein sequence ID" value="TVU13553.1"/>
    <property type="molecule type" value="Genomic_DNA"/>
</dbReference>
<sequence length="221" mass="23951">MEANGGSGGQGQSTFRWPDAVRYVVATVVTVLIVAVIANAIKVVLRPDSLRLWIVEGSVSSTPVPGKKVVTLGANLQAWNPSGRARMYFLDITAYIFDNKTMQATATPEEDCIILFHPADIAVAQQSMVQTITQVNGTNDESTMTPFYFHMLYKERGVIRDAAMRVVGTLVTEVRSGINRTRPGTTYYCWPLVVGGSHGDKASSGASQDMRCTESADIQSA</sequence>
<proteinExistence type="predicted"/>
<dbReference type="Proteomes" id="UP000324897">
    <property type="component" value="Unassembled WGS sequence"/>
</dbReference>
<evidence type="ECO:0000313" key="4">
    <source>
        <dbReference type="Proteomes" id="UP000324897"/>
    </source>
</evidence>
<evidence type="ECO:0000256" key="2">
    <source>
        <dbReference type="SAM" id="Phobius"/>
    </source>
</evidence>
<protein>
    <recommendedName>
        <fullName evidence="5">Late embryogenesis abundant protein LEA-2 subgroup domain-containing protein</fullName>
    </recommendedName>
</protein>
<evidence type="ECO:0008006" key="5">
    <source>
        <dbReference type="Google" id="ProtNLM"/>
    </source>
</evidence>
<name>A0A5J9TQ69_9POAL</name>
<dbReference type="PANTHER" id="PTHR36480">
    <property type="entry name" value="OS06G0118900 PROTEIN-RELATED"/>
    <property type="match status" value="1"/>
</dbReference>
<feature type="non-terminal residue" evidence="3">
    <location>
        <position position="1"/>
    </location>
</feature>
<keyword evidence="2" id="KW-1133">Transmembrane helix</keyword>
<evidence type="ECO:0000313" key="3">
    <source>
        <dbReference type="EMBL" id="TVU13553.1"/>
    </source>
</evidence>
<dbReference type="PANTHER" id="PTHR36480:SF10">
    <property type="entry name" value="LATE EMBRYOGENESIS ABUNDANT PROTEIN LEA-2 SUBGROUP DOMAIN-CONTAINING PROTEIN"/>
    <property type="match status" value="1"/>
</dbReference>
<keyword evidence="2" id="KW-0472">Membrane</keyword>
<gene>
    <name evidence="3" type="ORF">EJB05_40613</name>
</gene>